<proteinExistence type="predicted"/>
<dbReference type="EMBL" id="JAPUUL010000037">
    <property type="protein sequence ID" value="KAJ8133180.1"/>
    <property type="molecule type" value="Genomic_DNA"/>
</dbReference>
<gene>
    <name evidence="1" type="ORF">O1611_g444</name>
</gene>
<reference evidence="1" key="1">
    <citation type="submission" date="2022-12" db="EMBL/GenBank/DDBJ databases">
        <title>Genome Sequence of Lasiodiplodia mahajangana.</title>
        <authorList>
            <person name="Buettner E."/>
        </authorList>
    </citation>
    <scope>NUCLEOTIDE SEQUENCE</scope>
    <source>
        <strain evidence="1">VT137</strain>
    </source>
</reference>
<protein>
    <submittedName>
        <fullName evidence="1">Uncharacterized protein</fullName>
    </submittedName>
</protein>
<accession>A0ACC2K0I5</accession>
<evidence type="ECO:0000313" key="2">
    <source>
        <dbReference type="Proteomes" id="UP001153332"/>
    </source>
</evidence>
<sequence>MDEAESISGNTSVALAGQGFTRALGSWRHKSQSNLPLSKPGMAELEQPRDKANDLRSIYKDDPIHLDDALTGFWPTLAYWEHIKDGQKVQIRLHNLTAVIMFLRRMYAFWGGKDLSGGEPTPLTTLAWKKDPFPKDATPKETQEINDLLKELGFFASGGQTPTFEDILHHKMLGQFWGTASMTLTCDKPLQKGEDGAWSVSDRKFEFILRDLWKVDIVRIKSQTPVHEAVRRVSNRLIPAMPKKGLLERKVLCNFPPFIRVAYRFNSDDPNPSQRFSDLRSFQLRAETLINGSDTMKKEHAYVLIACFLKPNPNNENDIGEIRLYFDDGHPIQPLTPLPEIEHLYNPDPRRIGDPGVDCILLYAKATRLIDDMFSSELACGVNIPNGIIYMSKNLHKLRAFSALERVQPEERGDASTAQKSKASDAQRKPAASTAQKAGELDAQKAKVSEGQKPAASNANKGKRPYTSNDDTPPSKRRAPNDLQRGNILVKEEPPSVPGIESRLLPLRPSRSPVHRPYPSRSPGSPGNIPPARGGPLPRQEDLFKSYMSARYRRDGSPNGERSARYRNGVFKGHRSGKHR</sequence>
<organism evidence="1 2">
    <name type="scientific">Lasiodiplodia mahajangana</name>
    <dbReference type="NCBI Taxonomy" id="1108764"/>
    <lineage>
        <taxon>Eukaryota</taxon>
        <taxon>Fungi</taxon>
        <taxon>Dikarya</taxon>
        <taxon>Ascomycota</taxon>
        <taxon>Pezizomycotina</taxon>
        <taxon>Dothideomycetes</taxon>
        <taxon>Dothideomycetes incertae sedis</taxon>
        <taxon>Botryosphaeriales</taxon>
        <taxon>Botryosphaeriaceae</taxon>
        <taxon>Lasiodiplodia</taxon>
    </lineage>
</organism>
<dbReference type="Proteomes" id="UP001153332">
    <property type="component" value="Unassembled WGS sequence"/>
</dbReference>
<evidence type="ECO:0000313" key="1">
    <source>
        <dbReference type="EMBL" id="KAJ8133180.1"/>
    </source>
</evidence>
<name>A0ACC2K0I5_9PEZI</name>
<comment type="caution">
    <text evidence="1">The sequence shown here is derived from an EMBL/GenBank/DDBJ whole genome shotgun (WGS) entry which is preliminary data.</text>
</comment>
<keyword evidence="2" id="KW-1185">Reference proteome</keyword>